<proteinExistence type="predicted"/>
<protein>
    <submittedName>
        <fullName evidence="3">Phage baseplate J-like protein</fullName>
    </submittedName>
</protein>
<dbReference type="EMBL" id="CP000109">
    <property type="protein sequence ID" value="ABB41285.1"/>
    <property type="molecule type" value="Genomic_DNA"/>
</dbReference>
<dbReference type="Pfam" id="PF26078">
    <property type="entry name" value="Baseplate_J_M"/>
    <property type="match status" value="1"/>
</dbReference>
<dbReference type="PIRSF" id="PIRSF020481">
    <property type="entry name" value="BAP"/>
    <property type="match status" value="1"/>
</dbReference>
<sequence length="298" mass="31575">MNIDLSKLPAPAVIETLDYETILAEMKADLTTRLAAIGITYSGEPHDPMTKELETAALRELQVRQSHNEKATQIMLAYAKGTNLDALGALPWIDTPRLTITPEDTTTTPPTAAIMEDDEPYRERMQLSYNQLTTAGSAGSYRYHAKTASGSVKDVSAVAGGAGVVTVTILSNVGDGTADQALIDTVQAYLDPDTIRPLSDTPQVQSAEILTYTIDATLTIYPGISSQAILDAVNASIAKFVDDKHKIGYSITLPAVHAALNLSGVQDVSLAGFNEVTCTQQQAPYCSSIAVTIGGTGV</sequence>
<evidence type="ECO:0000313" key="3">
    <source>
        <dbReference type="EMBL" id="ABB41285.1"/>
    </source>
</evidence>
<dbReference type="PANTHER" id="PTHR35862:SF1">
    <property type="entry name" value="FELS-2 PROPHAGE PROTEIN"/>
    <property type="match status" value="1"/>
</dbReference>
<dbReference type="KEGG" id="tcx:Tcr_0689"/>
<evidence type="ECO:0000259" key="2">
    <source>
        <dbReference type="Pfam" id="PF26079"/>
    </source>
</evidence>
<dbReference type="AlphaFoldDB" id="Q31HT8"/>
<dbReference type="OrthoDB" id="9793802at2"/>
<accession>Q31HT8</accession>
<dbReference type="InterPro" id="IPR052726">
    <property type="entry name" value="Phage_Baseplate_Hub"/>
</dbReference>
<dbReference type="InterPro" id="IPR058531">
    <property type="entry name" value="Baseplate_J_M"/>
</dbReference>
<feature type="domain" description="Baseplate J-like C-terminal" evidence="2">
    <location>
        <begin position="212"/>
        <end position="291"/>
    </location>
</feature>
<reference evidence="3" key="1">
    <citation type="submission" date="2006-07" db="EMBL/GenBank/DDBJ databases">
        <title>Complete sequence of Thiomicrospira crunogena XCL-2.</title>
        <authorList>
            <consortium name="US DOE Joint Genome Institute"/>
            <person name="Copeland A."/>
            <person name="Lucas S."/>
            <person name="Lapidus A."/>
            <person name="Barry K."/>
            <person name="Detter J.C."/>
            <person name="Glavina del Rio T."/>
            <person name="Hammon N."/>
            <person name="Israni S."/>
            <person name="Dalin E."/>
            <person name="Tice H."/>
            <person name="Pitluck S."/>
            <person name="Chain P."/>
            <person name="Malfatti S."/>
            <person name="Shin M."/>
            <person name="Vergez L."/>
            <person name="Schmutz J."/>
            <person name="Larimer F."/>
            <person name="Land M."/>
            <person name="Hauser L."/>
            <person name="Kyrpides N."/>
            <person name="Lykidis A."/>
            <person name="Scott K.M."/>
            <person name="Sievert S."/>
            <person name="Kerfeld C."/>
            <person name="Freyermuth S."/>
            <person name="Dobrinski K."/>
            <person name="Boller A."/>
            <person name="Fitzpatrick K."/>
            <person name="Thoma P."/>
            <person name="Moore J."/>
            <person name="Richardson P."/>
        </authorList>
    </citation>
    <scope>NUCLEOTIDE SEQUENCE</scope>
    <source>
        <strain evidence="3">XCL-2</strain>
    </source>
</reference>
<dbReference type="HOGENOM" id="CLU_046415_0_0_6"/>
<dbReference type="PANTHER" id="PTHR35862">
    <property type="entry name" value="FELS-2 PROPHAGE PROTEIN"/>
    <property type="match status" value="1"/>
</dbReference>
<dbReference type="eggNOG" id="COG3948">
    <property type="taxonomic scope" value="Bacteria"/>
</dbReference>
<dbReference type="InterPro" id="IPR014507">
    <property type="entry name" value="Baseplate_assembly_J_pred"/>
</dbReference>
<dbReference type="STRING" id="317025.Tcr_0689"/>
<feature type="domain" description="Baseplate J-like central" evidence="1">
    <location>
        <begin position="134"/>
        <end position="204"/>
    </location>
</feature>
<name>Q31HT8_HYDCU</name>
<dbReference type="Pfam" id="PF26079">
    <property type="entry name" value="Baseplate_J_C"/>
    <property type="match status" value="1"/>
</dbReference>
<dbReference type="InterPro" id="IPR058530">
    <property type="entry name" value="Baseplate_J-like_C"/>
</dbReference>
<organism evidence="3">
    <name type="scientific">Hydrogenovibrio crunogenus (strain DSM 25203 / XCL-2)</name>
    <name type="common">Thiomicrospira crunogena</name>
    <dbReference type="NCBI Taxonomy" id="317025"/>
    <lineage>
        <taxon>Bacteria</taxon>
        <taxon>Pseudomonadati</taxon>
        <taxon>Pseudomonadota</taxon>
        <taxon>Gammaproteobacteria</taxon>
        <taxon>Thiotrichales</taxon>
        <taxon>Piscirickettsiaceae</taxon>
        <taxon>Hydrogenovibrio</taxon>
    </lineage>
</organism>
<gene>
    <name evidence="3" type="ordered locus">Tcr_0689</name>
</gene>
<evidence type="ECO:0000259" key="1">
    <source>
        <dbReference type="Pfam" id="PF26078"/>
    </source>
</evidence>